<gene>
    <name evidence="1" type="ORF">NCTC12151_00119</name>
</gene>
<name>A0A2X4XCI8_9GAMM</name>
<dbReference type="Proteomes" id="UP000249005">
    <property type="component" value="Chromosome 1"/>
</dbReference>
<organism evidence="1 2">
    <name type="scientific">Leminorella richardii</name>
    <dbReference type="NCBI Taxonomy" id="158841"/>
    <lineage>
        <taxon>Bacteria</taxon>
        <taxon>Pseudomonadati</taxon>
        <taxon>Pseudomonadota</taxon>
        <taxon>Gammaproteobacteria</taxon>
        <taxon>Enterobacterales</taxon>
        <taxon>Budviciaceae</taxon>
        <taxon>Leminorella</taxon>
    </lineage>
</organism>
<evidence type="ECO:0000313" key="1">
    <source>
        <dbReference type="EMBL" id="SQI34294.1"/>
    </source>
</evidence>
<reference evidence="1 2" key="1">
    <citation type="submission" date="2018-06" db="EMBL/GenBank/DDBJ databases">
        <authorList>
            <consortium name="Pathogen Informatics"/>
            <person name="Doyle S."/>
        </authorList>
    </citation>
    <scope>NUCLEOTIDE SEQUENCE [LARGE SCALE GENOMIC DNA]</scope>
    <source>
        <strain evidence="1 2">NCTC12151</strain>
    </source>
</reference>
<dbReference type="KEGG" id="lri:NCTC12151_00119"/>
<proteinExistence type="predicted"/>
<keyword evidence="2" id="KW-1185">Reference proteome</keyword>
<accession>A0A2X4XCI8</accession>
<dbReference type="AlphaFoldDB" id="A0A2X4XCI8"/>
<sequence length="80" mass="9410">MTVEQSIPRPLIDADFFKQEKEGIVDDVYRKIYQRLQAQYHGQRLKNMEKEPNYFNWAVLKDGVAPELSPGQLILCNKKQ</sequence>
<evidence type="ECO:0000313" key="2">
    <source>
        <dbReference type="Proteomes" id="UP000249005"/>
    </source>
</evidence>
<dbReference type="OrthoDB" id="6637755at2"/>
<protein>
    <submittedName>
        <fullName evidence="1">Uncharacterized protein</fullName>
    </submittedName>
</protein>
<dbReference type="RefSeq" id="WP_111738825.1">
    <property type="nucleotide sequence ID" value="NZ_LR698987.1"/>
</dbReference>
<dbReference type="EMBL" id="LS483470">
    <property type="protein sequence ID" value="SQI34294.1"/>
    <property type="molecule type" value="Genomic_DNA"/>
</dbReference>